<comment type="caution">
    <text evidence="3">The sequence shown here is derived from an EMBL/GenBank/DDBJ whole genome shotgun (WGS) entry which is preliminary data.</text>
</comment>
<dbReference type="Pfam" id="PF14020">
    <property type="entry name" value="DUF4236"/>
    <property type="match status" value="1"/>
</dbReference>
<evidence type="ECO:0000256" key="1">
    <source>
        <dbReference type="SAM" id="Coils"/>
    </source>
</evidence>
<keyword evidence="4" id="KW-1185">Reference proteome</keyword>
<dbReference type="RefSeq" id="WP_382359120.1">
    <property type="nucleotide sequence ID" value="NZ_JBHTGR010000026.1"/>
</dbReference>
<protein>
    <submittedName>
        <fullName evidence="3">DUF4236 domain-containing protein</fullName>
    </submittedName>
</protein>
<dbReference type="InterPro" id="IPR025330">
    <property type="entry name" value="DUF4236"/>
</dbReference>
<reference evidence="4" key="1">
    <citation type="journal article" date="2019" name="Int. J. Syst. Evol. Microbiol.">
        <title>The Global Catalogue of Microorganisms (GCM) 10K type strain sequencing project: providing services to taxonomists for standard genome sequencing and annotation.</title>
        <authorList>
            <consortium name="The Broad Institute Genomics Platform"/>
            <consortium name="The Broad Institute Genome Sequencing Center for Infectious Disease"/>
            <person name="Wu L."/>
            <person name="Ma J."/>
        </authorList>
    </citation>
    <scope>NUCLEOTIDE SEQUENCE [LARGE SCALE GENOMIC DNA]</scope>
    <source>
        <strain evidence="4">JCM 30234</strain>
    </source>
</reference>
<evidence type="ECO:0000259" key="2">
    <source>
        <dbReference type="Pfam" id="PF14020"/>
    </source>
</evidence>
<keyword evidence="1" id="KW-0175">Coiled coil</keyword>
<proteinExistence type="predicted"/>
<accession>A0ABW2UU54</accession>
<evidence type="ECO:0000313" key="4">
    <source>
        <dbReference type="Proteomes" id="UP001596620"/>
    </source>
</evidence>
<dbReference type="Proteomes" id="UP001596620">
    <property type="component" value="Unassembled WGS sequence"/>
</dbReference>
<dbReference type="EMBL" id="JBHTGR010000026">
    <property type="protein sequence ID" value="MFC7747447.1"/>
    <property type="molecule type" value="Genomic_DNA"/>
</dbReference>
<feature type="coiled-coil region" evidence="1">
    <location>
        <begin position="148"/>
        <end position="175"/>
    </location>
</feature>
<evidence type="ECO:0000313" key="3">
    <source>
        <dbReference type="EMBL" id="MFC7747447.1"/>
    </source>
</evidence>
<name>A0ABW2UU54_9BACI</name>
<feature type="domain" description="DUF4236" evidence="2">
    <location>
        <begin position="3"/>
        <end position="56"/>
    </location>
</feature>
<sequence>MALRFRRSVKLGKGIKLNVSKGGVGMSLGTTGLRQSFHSTGRGTQTIGIPGTGLSYVKTKNLSGKRSSNNSISQISQNVSQNEAAVAEYNNYVHAITHLHTNTPETTDWQALRAESPPFQPGETGPGEADAQADYQAYQPNFLARLIKPLATKQKKELKQAIKQAKKQDTAAYEKWEKWHDLAQRVLKGEADAYIQAVKENPAFADVIERGVSLGVPNAREVEAELRVKPNDVAPNKKVTLTKTRKVSKQKMGKKDYYKIVKDFVCGYALWVSRALFASLPIESCVIHVTANALNTATGNRQRKVLLSVRIDEQMLNQLNFEHLDPSDAMENFDHHMNHLKTKGFRPVKRLTVK</sequence>
<organism evidence="3 4">
    <name type="scientific">Lentibacillus kimchii</name>
    <dbReference type="NCBI Taxonomy" id="1542911"/>
    <lineage>
        <taxon>Bacteria</taxon>
        <taxon>Bacillati</taxon>
        <taxon>Bacillota</taxon>
        <taxon>Bacilli</taxon>
        <taxon>Bacillales</taxon>
        <taxon>Bacillaceae</taxon>
        <taxon>Lentibacillus</taxon>
    </lineage>
</organism>
<gene>
    <name evidence="3" type="ORF">ACFQU8_09420</name>
</gene>